<evidence type="ECO:0000313" key="7">
    <source>
        <dbReference type="Proteomes" id="UP000239068"/>
    </source>
</evidence>
<feature type="transmembrane region" description="Helical" evidence="4">
    <location>
        <begin position="69"/>
        <end position="90"/>
    </location>
</feature>
<dbReference type="EMBL" id="MSCM01000002">
    <property type="protein sequence ID" value="PQJ76677.1"/>
    <property type="molecule type" value="Genomic_DNA"/>
</dbReference>
<keyword evidence="1" id="KW-0805">Transcription regulation</keyword>
<keyword evidence="4" id="KW-0472">Membrane</keyword>
<dbReference type="Gene3D" id="1.10.10.60">
    <property type="entry name" value="Homeodomain-like"/>
    <property type="match status" value="1"/>
</dbReference>
<dbReference type="InterPro" id="IPR020449">
    <property type="entry name" value="Tscrpt_reg_AraC-type_HTH"/>
</dbReference>
<dbReference type="InterPro" id="IPR018062">
    <property type="entry name" value="HTH_AraC-typ_CS"/>
</dbReference>
<keyword evidence="3" id="KW-0804">Transcription</keyword>
<dbReference type="SUPFAM" id="SSF46689">
    <property type="entry name" value="Homeodomain-like"/>
    <property type="match status" value="1"/>
</dbReference>
<sequence>MNIKEIFNLFLLISAIHGFLFSIVILFSKNGREKSMQFINLLVLVVSLNNIQSWILIKDFFIKYFFLDYLHIPWHFLIAPFFYMFLIHYLEIEKRSKNILKIILPIFLFIISIRISFVFFFSDSNTVDIAHLFEKYTFLEEIFSLLISLTVFAYSFQILSKKEKLFTKILSFDNLKWIYTFFKLGLFTYLFWIIALAISVALNFKEFIYSYYPLRVLTTVLIYWIGYQAIMQLGLLKERKNLRKQLNFSSIDINETLVEEPKDSYKKVIFDNTEALIVEKKLFIEPRLTADSLANTVDVNAVKLTSIIKLFSDKNFSDYINEFRIEFAKELLVDEAYKNYTITSIGLESGFNSKSSFYATFKKHTGLTPTEYQKSLLK</sequence>
<accession>A0A2S7WGF4</accession>
<keyword evidence="2" id="KW-0238">DNA-binding</keyword>
<comment type="caution">
    <text evidence="6">The sequence shown here is derived from an EMBL/GenBank/DDBJ whole genome shotgun (WGS) entry which is preliminary data.</text>
</comment>
<protein>
    <recommendedName>
        <fullName evidence="5">HTH araC/xylS-type domain-containing protein</fullName>
    </recommendedName>
</protein>
<dbReference type="PANTHER" id="PTHR43280">
    <property type="entry name" value="ARAC-FAMILY TRANSCRIPTIONAL REGULATOR"/>
    <property type="match status" value="1"/>
</dbReference>
<evidence type="ECO:0000259" key="5">
    <source>
        <dbReference type="PROSITE" id="PS01124"/>
    </source>
</evidence>
<evidence type="ECO:0000313" key="6">
    <source>
        <dbReference type="EMBL" id="PQJ76677.1"/>
    </source>
</evidence>
<dbReference type="OrthoDB" id="6283866at2"/>
<evidence type="ECO:0000256" key="1">
    <source>
        <dbReference type="ARBA" id="ARBA00023015"/>
    </source>
</evidence>
<dbReference type="InterPro" id="IPR018060">
    <property type="entry name" value="HTH_AraC"/>
</dbReference>
<dbReference type="AlphaFoldDB" id="A0A2S7WGF4"/>
<gene>
    <name evidence="6" type="ORF">BTO16_12385</name>
</gene>
<feature type="domain" description="HTH araC/xylS-type" evidence="5">
    <location>
        <begin position="272"/>
        <end position="375"/>
    </location>
</feature>
<feature type="transmembrane region" description="Helical" evidence="4">
    <location>
        <begin position="102"/>
        <end position="122"/>
    </location>
</feature>
<dbReference type="InterPro" id="IPR009057">
    <property type="entry name" value="Homeodomain-like_sf"/>
</dbReference>
<dbReference type="GO" id="GO:0043565">
    <property type="term" value="F:sequence-specific DNA binding"/>
    <property type="evidence" value="ECO:0007669"/>
    <property type="project" value="InterPro"/>
</dbReference>
<keyword evidence="7" id="KW-1185">Reference proteome</keyword>
<dbReference type="RefSeq" id="WP_105021993.1">
    <property type="nucleotide sequence ID" value="NZ_MSCM01000002.1"/>
</dbReference>
<dbReference type="Pfam" id="PF12833">
    <property type="entry name" value="HTH_18"/>
    <property type="match status" value="1"/>
</dbReference>
<name>A0A2S7WGF4_9FLAO</name>
<dbReference type="GO" id="GO:0003700">
    <property type="term" value="F:DNA-binding transcription factor activity"/>
    <property type="evidence" value="ECO:0007669"/>
    <property type="project" value="InterPro"/>
</dbReference>
<evidence type="ECO:0000256" key="3">
    <source>
        <dbReference type="ARBA" id="ARBA00023163"/>
    </source>
</evidence>
<feature type="transmembrane region" description="Helical" evidence="4">
    <location>
        <begin position="181"/>
        <end position="204"/>
    </location>
</feature>
<proteinExistence type="predicted"/>
<keyword evidence="4" id="KW-0812">Transmembrane</keyword>
<organism evidence="6 7">
    <name type="scientific">Polaribacter glomeratus</name>
    <dbReference type="NCBI Taxonomy" id="102"/>
    <lineage>
        <taxon>Bacteria</taxon>
        <taxon>Pseudomonadati</taxon>
        <taxon>Bacteroidota</taxon>
        <taxon>Flavobacteriia</taxon>
        <taxon>Flavobacteriales</taxon>
        <taxon>Flavobacteriaceae</taxon>
    </lineage>
</organism>
<evidence type="ECO:0000256" key="4">
    <source>
        <dbReference type="SAM" id="Phobius"/>
    </source>
</evidence>
<feature type="transmembrane region" description="Helical" evidence="4">
    <location>
        <begin position="142"/>
        <end position="160"/>
    </location>
</feature>
<dbReference type="PROSITE" id="PS01124">
    <property type="entry name" value="HTH_ARAC_FAMILY_2"/>
    <property type="match status" value="1"/>
</dbReference>
<evidence type="ECO:0000256" key="2">
    <source>
        <dbReference type="ARBA" id="ARBA00023125"/>
    </source>
</evidence>
<dbReference type="PRINTS" id="PR00032">
    <property type="entry name" value="HTHARAC"/>
</dbReference>
<dbReference type="SMART" id="SM00342">
    <property type="entry name" value="HTH_ARAC"/>
    <property type="match status" value="1"/>
</dbReference>
<dbReference type="Proteomes" id="UP000239068">
    <property type="component" value="Unassembled WGS sequence"/>
</dbReference>
<reference evidence="6 7" key="1">
    <citation type="submission" date="2016-12" db="EMBL/GenBank/DDBJ databases">
        <title>Trade-off between light-utilization and light-protection in marine flavobacteria.</title>
        <authorList>
            <person name="Kumagai Y."/>
            <person name="Yoshizawa S."/>
            <person name="Kogure K."/>
            <person name="Iwasaki W."/>
        </authorList>
    </citation>
    <scope>NUCLEOTIDE SEQUENCE [LARGE SCALE GENOMIC DNA]</scope>
    <source>
        <strain evidence="6 7">ATCC 43844</strain>
    </source>
</reference>
<keyword evidence="4" id="KW-1133">Transmembrane helix</keyword>
<feature type="transmembrane region" description="Helical" evidence="4">
    <location>
        <begin position="6"/>
        <end position="27"/>
    </location>
</feature>
<feature type="transmembrane region" description="Helical" evidence="4">
    <location>
        <begin position="39"/>
        <end position="57"/>
    </location>
</feature>
<dbReference type="PANTHER" id="PTHR43280:SF2">
    <property type="entry name" value="HTH-TYPE TRANSCRIPTIONAL REGULATOR EXSA"/>
    <property type="match status" value="1"/>
</dbReference>
<feature type="transmembrane region" description="Helical" evidence="4">
    <location>
        <begin position="216"/>
        <end position="236"/>
    </location>
</feature>
<dbReference type="PROSITE" id="PS00041">
    <property type="entry name" value="HTH_ARAC_FAMILY_1"/>
    <property type="match status" value="1"/>
</dbReference>